<keyword evidence="4" id="KW-1185">Reference proteome</keyword>
<name>A0A087TX99_STEMI</name>
<feature type="region of interest" description="Disordered" evidence="1">
    <location>
        <begin position="1"/>
        <end position="39"/>
    </location>
</feature>
<evidence type="ECO:0000256" key="1">
    <source>
        <dbReference type="SAM" id="MobiDB-lite"/>
    </source>
</evidence>
<sequence length="524" mass="59135">MVDRSLTGNNSRADKRRNRVDSDVTNGDGSVTKKDEEDTVPRKRCPVVQKCERTVIAAYKGGILYKKQERGCPQGSYSGPDLWSITFNSILQATWPPHAKVIVFADDATFVVCGKSRNILQNNCNETISLFANLCAEEKLKISEAKSKYIVYHKPGQTFVRNPCIAMAGRTITRVKELKLLGMVLDEDFSWAPHLKQHRQKAHHIANGLRKMQCANCGLRPHILKILYQTVLEKTLIYEAAIWPIPMTTRKEQILYSMQRPFALAITRTYCRTSTMSALVLAGLTPPPLRAVQEAVISTMSQLRSSITHGDVAYNPLNYETKSSRLAIHPSQYGLGVEVFYNPVLTPSVKGNFPTIFTDGSKIEEEVGSPFVAYEKGAVIDKWKGHLSPAKSVFQAEAMAIQQAIAWSIHNRNRQVKAQMPCLRRQHKVHIAIPLPKFHRKKTTTATVLKMWQEDWATTQKSRRTYEFVHKVSTDRLISAPFLTRFITGHGPFPPYFAERSISRTDICMCGDTGLLDHYLTKCP</sequence>
<dbReference type="Proteomes" id="UP000054359">
    <property type="component" value="Unassembled WGS sequence"/>
</dbReference>
<proteinExistence type="predicted"/>
<dbReference type="InterPro" id="IPR000477">
    <property type="entry name" value="RT_dom"/>
</dbReference>
<reference evidence="3 4" key="1">
    <citation type="submission" date="2013-11" db="EMBL/GenBank/DDBJ databases">
        <title>Genome sequencing of Stegodyphus mimosarum.</title>
        <authorList>
            <person name="Bechsgaard J."/>
        </authorList>
    </citation>
    <scope>NUCLEOTIDE SEQUENCE [LARGE SCALE GENOMIC DNA]</scope>
</reference>
<gene>
    <name evidence="3" type="ORF">X975_23446</name>
</gene>
<evidence type="ECO:0000259" key="2">
    <source>
        <dbReference type="Pfam" id="PF00078"/>
    </source>
</evidence>
<dbReference type="Pfam" id="PF00078">
    <property type="entry name" value="RVT_1"/>
    <property type="match status" value="1"/>
</dbReference>
<dbReference type="OrthoDB" id="411871at2759"/>
<organism evidence="3 4">
    <name type="scientific">Stegodyphus mimosarum</name>
    <name type="common">African social velvet spider</name>
    <dbReference type="NCBI Taxonomy" id="407821"/>
    <lineage>
        <taxon>Eukaryota</taxon>
        <taxon>Metazoa</taxon>
        <taxon>Ecdysozoa</taxon>
        <taxon>Arthropoda</taxon>
        <taxon>Chelicerata</taxon>
        <taxon>Arachnida</taxon>
        <taxon>Araneae</taxon>
        <taxon>Araneomorphae</taxon>
        <taxon>Entelegynae</taxon>
        <taxon>Eresoidea</taxon>
        <taxon>Eresidae</taxon>
        <taxon>Stegodyphus</taxon>
    </lineage>
</organism>
<accession>A0A087TX99</accession>
<feature type="compositionally biased region" description="Polar residues" evidence="1">
    <location>
        <begin position="1"/>
        <end position="11"/>
    </location>
</feature>
<dbReference type="AlphaFoldDB" id="A0A087TX99"/>
<dbReference type="STRING" id="407821.A0A087TX99"/>
<dbReference type="EMBL" id="KK117168">
    <property type="protein sequence ID" value="KFM69738.1"/>
    <property type="molecule type" value="Genomic_DNA"/>
</dbReference>
<dbReference type="OMA" id="CIAMAGR"/>
<evidence type="ECO:0000313" key="4">
    <source>
        <dbReference type="Proteomes" id="UP000054359"/>
    </source>
</evidence>
<feature type="non-terminal residue" evidence="3">
    <location>
        <position position="524"/>
    </location>
</feature>
<protein>
    <submittedName>
        <fullName evidence="3">Retrovirus-related Pol polyprotein from type-1 retrotransposable element R1</fullName>
    </submittedName>
</protein>
<evidence type="ECO:0000313" key="3">
    <source>
        <dbReference type="EMBL" id="KFM69738.1"/>
    </source>
</evidence>
<feature type="domain" description="Reverse transcriptase" evidence="2">
    <location>
        <begin position="65"/>
        <end position="184"/>
    </location>
</feature>